<dbReference type="InterPro" id="IPR023210">
    <property type="entry name" value="NADP_OxRdtase_dom"/>
</dbReference>
<keyword evidence="5" id="KW-0813">Transport</keyword>
<dbReference type="PRINTS" id="PR01577">
    <property type="entry name" value="KCNABCHANNEL"/>
</dbReference>
<dbReference type="Proteomes" id="UP000460718">
    <property type="component" value="Unassembled WGS sequence"/>
</dbReference>
<evidence type="ECO:0000256" key="3">
    <source>
        <dbReference type="ARBA" id="ARBA00023002"/>
    </source>
</evidence>
<dbReference type="AlphaFoldDB" id="A0A6A3IH77"/>
<comment type="caution">
    <text evidence="5">The sequence shown here is derived from an EMBL/GenBank/DDBJ whole genome shotgun (WGS) entry which is preliminary data.</text>
</comment>
<dbReference type="SUPFAM" id="SSF51430">
    <property type="entry name" value="NAD(P)-linked oxidoreductase"/>
    <property type="match status" value="1"/>
</dbReference>
<dbReference type="Gene3D" id="3.20.20.100">
    <property type="entry name" value="NADP-dependent oxidoreductase domain"/>
    <property type="match status" value="1"/>
</dbReference>
<keyword evidence="2" id="KW-0521">NADP</keyword>
<evidence type="ECO:0000313" key="5">
    <source>
        <dbReference type="EMBL" id="KAE8979504.1"/>
    </source>
</evidence>
<keyword evidence="5" id="KW-0407">Ion channel</keyword>
<organism evidence="5 6">
    <name type="scientific">Phytophthora fragariae</name>
    <dbReference type="NCBI Taxonomy" id="53985"/>
    <lineage>
        <taxon>Eukaryota</taxon>
        <taxon>Sar</taxon>
        <taxon>Stramenopiles</taxon>
        <taxon>Oomycota</taxon>
        <taxon>Peronosporomycetes</taxon>
        <taxon>Peronosporales</taxon>
        <taxon>Peronosporaceae</taxon>
        <taxon>Phytophthora</taxon>
    </lineage>
</organism>
<dbReference type="GO" id="GO:0034220">
    <property type="term" value="P:monoatomic ion transmembrane transport"/>
    <property type="evidence" value="ECO:0007669"/>
    <property type="project" value="UniProtKB-KW"/>
</dbReference>
<accession>A0A6A3IH77</accession>
<evidence type="ECO:0000313" key="6">
    <source>
        <dbReference type="Proteomes" id="UP000460718"/>
    </source>
</evidence>
<dbReference type="EMBL" id="QXFW01002344">
    <property type="protein sequence ID" value="KAE8979504.1"/>
    <property type="molecule type" value="Genomic_DNA"/>
</dbReference>
<evidence type="ECO:0000256" key="2">
    <source>
        <dbReference type="ARBA" id="ARBA00022857"/>
    </source>
</evidence>
<protein>
    <submittedName>
        <fullName evidence="5">Putative voltage-gated potassium channel subunit beta</fullName>
    </submittedName>
</protein>
<dbReference type="GO" id="GO:0016491">
    <property type="term" value="F:oxidoreductase activity"/>
    <property type="evidence" value="ECO:0007669"/>
    <property type="project" value="UniProtKB-KW"/>
</dbReference>
<comment type="similarity">
    <text evidence="1">Belongs to the shaker potassium channel beta subunit family.</text>
</comment>
<feature type="domain" description="NADP-dependent oxidoreductase" evidence="4">
    <location>
        <begin position="24"/>
        <end position="331"/>
    </location>
</feature>
<keyword evidence="3" id="KW-0560">Oxidoreductase</keyword>
<reference evidence="5 6" key="1">
    <citation type="submission" date="2018-09" db="EMBL/GenBank/DDBJ databases">
        <title>Genomic investigation of the strawberry pathogen Phytophthora fragariae indicates pathogenicity is determined by transcriptional variation in three key races.</title>
        <authorList>
            <person name="Adams T.M."/>
            <person name="Armitage A.D."/>
            <person name="Sobczyk M.K."/>
            <person name="Bates H.J."/>
            <person name="Dunwell J.M."/>
            <person name="Nellist C.F."/>
            <person name="Harrison R.J."/>
        </authorList>
    </citation>
    <scope>NUCLEOTIDE SEQUENCE [LARGE SCALE GENOMIC DNA]</scope>
    <source>
        <strain evidence="5 6">SCRP245</strain>
    </source>
</reference>
<dbReference type="Pfam" id="PF00248">
    <property type="entry name" value="Aldo_ket_red"/>
    <property type="match status" value="1"/>
</dbReference>
<keyword evidence="5" id="KW-0406">Ion transport</keyword>
<dbReference type="InterPro" id="IPR036812">
    <property type="entry name" value="NAD(P)_OxRdtase_dom_sf"/>
</dbReference>
<name>A0A6A3IH77_9STRA</name>
<dbReference type="PANTHER" id="PTHR43150:SF2">
    <property type="entry name" value="HYPERKINETIC, ISOFORM M"/>
    <property type="match status" value="1"/>
</dbReference>
<gene>
    <name evidence="5" type="ORF">PF011_g22823</name>
</gene>
<evidence type="ECO:0000256" key="1">
    <source>
        <dbReference type="ARBA" id="ARBA00006515"/>
    </source>
</evidence>
<dbReference type="PANTHER" id="PTHR43150">
    <property type="entry name" value="HYPERKINETIC, ISOFORM M"/>
    <property type="match status" value="1"/>
</dbReference>
<evidence type="ECO:0000259" key="4">
    <source>
        <dbReference type="Pfam" id="PF00248"/>
    </source>
</evidence>
<dbReference type="InterPro" id="IPR005399">
    <property type="entry name" value="K_chnl_volt-dep_bsu_KCNAB-rel"/>
</dbReference>
<sequence>MAPATKSSRMTYRFLGNSGLLVSKLSLGSWMEVSDKYTAEAWYEMMKLAFENGVSFFDNAEAYGGGLAEKNIGYAIRKGVAEGTWSRKDLVITTKIFFGALDFTSKAGPNAQGLSRKHIIEGTKAALKRLDQEYVDVLFCHRPEPFTPIEETVRAMNYVIDQGWAFYWGTSMWTAAQISEACEITDRLGVRPIVEQPIYSVLDRNKVEFEYVDLYKKYNLGFTTWSPLAYGALTGKYSGGTPEGSRMENPMFKAISPEFAARVEKADKLKPVAQKLGISLAELALAWCVSNENVSTVMIGAKTPAQLEQNLKALEAVEKITLEVKAEIDALVPYCRFLRILRMRALS</sequence>
<proteinExistence type="inferred from homology"/>